<proteinExistence type="inferred from homology"/>
<dbReference type="GO" id="GO:0003677">
    <property type="term" value="F:DNA binding"/>
    <property type="evidence" value="ECO:0007669"/>
    <property type="project" value="UniProtKB-KW"/>
</dbReference>
<dbReference type="Pfam" id="PF15630">
    <property type="entry name" value="CENP-S"/>
    <property type="match status" value="1"/>
</dbReference>
<keyword evidence="3" id="KW-0227">DNA damage</keyword>
<dbReference type="InterPro" id="IPR009072">
    <property type="entry name" value="Histone-fold"/>
</dbReference>
<dbReference type="Gene3D" id="1.10.20.10">
    <property type="entry name" value="Histone, subunit A"/>
    <property type="match status" value="1"/>
</dbReference>
<evidence type="ECO:0000256" key="2">
    <source>
        <dbReference type="ARBA" id="ARBA00016400"/>
    </source>
</evidence>
<feature type="compositionally biased region" description="Low complexity" evidence="6">
    <location>
        <begin position="114"/>
        <end position="126"/>
    </location>
</feature>
<dbReference type="GO" id="GO:0071821">
    <property type="term" value="C:FANCM-MHF complex"/>
    <property type="evidence" value="ECO:0007669"/>
    <property type="project" value="InterPro"/>
</dbReference>
<dbReference type="Proteomes" id="UP001154078">
    <property type="component" value="Chromosome 4"/>
</dbReference>
<evidence type="ECO:0000256" key="5">
    <source>
        <dbReference type="ARBA" id="ARBA00023204"/>
    </source>
</evidence>
<protein>
    <recommendedName>
        <fullName evidence="2">Centromere protein S</fullName>
    </recommendedName>
</protein>
<dbReference type="GO" id="GO:0003682">
    <property type="term" value="F:chromatin binding"/>
    <property type="evidence" value="ECO:0007669"/>
    <property type="project" value="TreeGrafter"/>
</dbReference>
<reference evidence="7" key="1">
    <citation type="submission" date="2021-12" db="EMBL/GenBank/DDBJ databases">
        <authorList>
            <person name="King R."/>
        </authorList>
    </citation>
    <scope>NUCLEOTIDE SEQUENCE</scope>
</reference>
<evidence type="ECO:0000256" key="3">
    <source>
        <dbReference type="ARBA" id="ARBA00022763"/>
    </source>
</evidence>
<keyword evidence="4" id="KW-0238">DNA-binding</keyword>
<dbReference type="OrthoDB" id="1872155at2759"/>
<dbReference type="PANTHER" id="PTHR22980:SF0">
    <property type="entry name" value="CENTROMERE PROTEIN S"/>
    <property type="match status" value="1"/>
</dbReference>
<evidence type="ECO:0000256" key="1">
    <source>
        <dbReference type="ARBA" id="ARBA00006612"/>
    </source>
</evidence>
<dbReference type="GO" id="GO:0046982">
    <property type="term" value="F:protein heterodimerization activity"/>
    <property type="evidence" value="ECO:0007669"/>
    <property type="project" value="InterPro"/>
</dbReference>
<evidence type="ECO:0000313" key="8">
    <source>
        <dbReference type="Proteomes" id="UP001154078"/>
    </source>
</evidence>
<name>A0A9P0B425_BRAAE</name>
<dbReference type="AlphaFoldDB" id="A0A9P0B425"/>
<dbReference type="GO" id="GO:0031297">
    <property type="term" value="P:replication fork processing"/>
    <property type="evidence" value="ECO:0007669"/>
    <property type="project" value="TreeGrafter"/>
</dbReference>
<keyword evidence="8" id="KW-1185">Reference proteome</keyword>
<evidence type="ECO:0000256" key="4">
    <source>
        <dbReference type="ARBA" id="ARBA00023125"/>
    </source>
</evidence>
<evidence type="ECO:0000313" key="7">
    <source>
        <dbReference type="EMBL" id="CAH0554813.1"/>
    </source>
</evidence>
<evidence type="ECO:0000256" key="6">
    <source>
        <dbReference type="SAM" id="MobiDB-lite"/>
    </source>
</evidence>
<dbReference type="PANTHER" id="PTHR22980">
    <property type="entry name" value="CORTISTATIN"/>
    <property type="match status" value="1"/>
</dbReference>
<dbReference type="SUPFAM" id="SSF47113">
    <property type="entry name" value="Histone-fold"/>
    <property type="match status" value="1"/>
</dbReference>
<comment type="similarity">
    <text evidence="1">Belongs to the TAF9 family. CENP-S/MHF1 subfamily.</text>
</comment>
<accession>A0A9P0B425</accession>
<keyword evidence="5" id="KW-0234">DNA repair</keyword>
<feature type="region of interest" description="Disordered" evidence="6">
    <location>
        <begin position="96"/>
        <end position="126"/>
    </location>
</feature>
<gene>
    <name evidence="7" type="ORF">MELIAE_LOCUS6321</name>
</gene>
<dbReference type="CDD" id="cd22919">
    <property type="entry name" value="HFD_CENP-S"/>
    <property type="match status" value="1"/>
</dbReference>
<sequence>MSTEQKTKHVIYNTSRKICKEVGETVNVEFSPDALDLIAEFAYKKILLMGSDLDAFQKHAKRSTITSDDVKLLVRNNESLKELVNNKLQIIASTKPAGDTTVAAKRKRKPNSITSTTASTATTSTT</sequence>
<organism evidence="7 8">
    <name type="scientific">Brassicogethes aeneus</name>
    <name type="common">Rape pollen beetle</name>
    <name type="synonym">Meligethes aeneus</name>
    <dbReference type="NCBI Taxonomy" id="1431903"/>
    <lineage>
        <taxon>Eukaryota</taxon>
        <taxon>Metazoa</taxon>
        <taxon>Ecdysozoa</taxon>
        <taxon>Arthropoda</taxon>
        <taxon>Hexapoda</taxon>
        <taxon>Insecta</taxon>
        <taxon>Pterygota</taxon>
        <taxon>Neoptera</taxon>
        <taxon>Endopterygota</taxon>
        <taxon>Coleoptera</taxon>
        <taxon>Polyphaga</taxon>
        <taxon>Cucujiformia</taxon>
        <taxon>Nitidulidae</taxon>
        <taxon>Meligethinae</taxon>
        <taxon>Brassicogethes</taxon>
    </lineage>
</organism>
<dbReference type="EMBL" id="OV121135">
    <property type="protein sequence ID" value="CAH0554813.1"/>
    <property type="molecule type" value="Genomic_DNA"/>
</dbReference>
<dbReference type="GO" id="GO:0000712">
    <property type="term" value="P:resolution of meiotic recombination intermediates"/>
    <property type="evidence" value="ECO:0007669"/>
    <property type="project" value="TreeGrafter"/>
</dbReference>
<dbReference type="GO" id="GO:0006281">
    <property type="term" value="P:DNA repair"/>
    <property type="evidence" value="ECO:0007669"/>
    <property type="project" value="UniProtKB-KW"/>
</dbReference>
<dbReference type="InterPro" id="IPR029003">
    <property type="entry name" value="CENP-S/Mhf1"/>
</dbReference>